<evidence type="ECO:0000313" key="2">
    <source>
        <dbReference type="Proteomes" id="UP000268093"/>
    </source>
</evidence>
<evidence type="ECO:0000313" key="1">
    <source>
        <dbReference type="EMBL" id="RUP45149.1"/>
    </source>
</evidence>
<sequence length="330" mass="38200">MNLDRQLYQVYRKKSASHRTIFHPFGQEREGWVLCLLDITSAAVTVYELFSAKESEPTQLIKGEVFRYSKVKSQLKLAKQWRTENLVVFKRSSTHFAFQCDKRLDYCFDFRHPDSAVCKALLHSISYFKGVVFQRETSVEHLSDIRCNVEIIHHDDDITNPCSARSCASRNCMKATLQMSTSHVTLTRLRHLCEWCDDQLEEEVLSRPFKNIAWFRLEDQDTRIRLHFAAGYDESGFMSAEAEICLQVDDQANMESIIAMMPGSTVESVWLGGLYYTEYEEILGCTVREFMRVRGFGSSRSTSEVERIVPNPRIDSLKHAEEYKRGVAAR</sequence>
<organism evidence="1 2">
    <name type="scientific">Jimgerdemannia flammicorona</name>
    <dbReference type="NCBI Taxonomy" id="994334"/>
    <lineage>
        <taxon>Eukaryota</taxon>
        <taxon>Fungi</taxon>
        <taxon>Fungi incertae sedis</taxon>
        <taxon>Mucoromycota</taxon>
        <taxon>Mucoromycotina</taxon>
        <taxon>Endogonomycetes</taxon>
        <taxon>Endogonales</taxon>
        <taxon>Endogonaceae</taxon>
        <taxon>Jimgerdemannia</taxon>
    </lineage>
</organism>
<proteinExistence type="predicted"/>
<gene>
    <name evidence="1" type="ORF">BC936DRAFT_148554</name>
</gene>
<keyword evidence="2" id="KW-1185">Reference proteome</keyword>
<dbReference type="EMBL" id="RBNI01007721">
    <property type="protein sequence ID" value="RUP45149.1"/>
    <property type="molecule type" value="Genomic_DNA"/>
</dbReference>
<comment type="caution">
    <text evidence="1">The sequence shown here is derived from an EMBL/GenBank/DDBJ whole genome shotgun (WGS) entry which is preliminary data.</text>
</comment>
<dbReference type="OrthoDB" id="10387422at2759"/>
<accession>A0A433D2T8</accession>
<protein>
    <submittedName>
        <fullName evidence="1">Uncharacterized protein</fullName>
    </submittedName>
</protein>
<dbReference type="AlphaFoldDB" id="A0A433D2T8"/>
<dbReference type="Proteomes" id="UP000268093">
    <property type="component" value="Unassembled WGS sequence"/>
</dbReference>
<name>A0A433D2T8_9FUNG</name>
<reference evidence="1 2" key="1">
    <citation type="journal article" date="2018" name="New Phytol.">
        <title>Phylogenomics of Endogonaceae and evolution of mycorrhizas within Mucoromycota.</title>
        <authorList>
            <person name="Chang Y."/>
            <person name="Desiro A."/>
            <person name="Na H."/>
            <person name="Sandor L."/>
            <person name="Lipzen A."/>
            <person name="Clum A."/>
            <person name="Barry K."/>
            <person name="Grigoriev I.V."/>
            <person name="Martin F.M."/>
            <person name="Stajich J.E."/>
            <person name="Smith M.E."/>
            <person name="Bonito G."/>
            <person name="Spatafora J.W."/>
        </authorList>
    </citation>
    <scope>NUCLEOTIDE SEQUENCE [LARGE SCALE GENOMIC DNA]</scope>
    <source>
        <strain evidence="1 2">GMNB39</strain>
    </source>
</reference>